<dbReference type="EMBL" id="CAJOBI010364615">
    <property type="protein sequence ID" value="CAF5227695.1"/>
    <property type="molecule type" value="Genomic_DNA"/>
</dbReference>
<dbReference type="Proteomes" id="UP000676336">
    <property type="component" value="Unassembled WGS sequence"/>
</dbReference>
<name>A0A8S3KCT8_9BILA</name>
<proteinExistence type="predicted"/>
<protein>
    <submittedName>
        <fullName evidence="1">Uncharacterized protein</fullName>
    </submittedName>
</protein>
<accession>A0A8S3KCT8</accession>
<sequence>LITLPNKLIGKQRDVLEICLADITVGCFNHQWGGK</sequence>
<comment type="caution">
    <text evidence="1">The sequence shown here is derived from an EMBL/GenBank/DDBJ whole genome shotgun (WGS) entry which is preliminary data.</text>
</comment>
<evidence type="ECO:0000313" key="2">
    <source>
        <dbReference type="Proteomes" id="UP000676336"/>
    </source>
</evidence>
<feature type="non-terminal residue" evidence="1">
    <location>
        <position position="1"/>
    </location>
</feature>
<reference evidence="1" key="1">
    <citation type="submission" date="2021-02" db="EMBL/GenBank/DDBJ databases">
        <authorList>
            <person name="Nowell W R."/>
        </authorList>
    </citation>
    <scope>NUCLEOTIDE SEQUENCE</scope>
</reference>
<gene>
    <name evidence="1" type="ORF">SMN809_LOCUS85398</name>
</gene>
<organism evidence="1 2">
    <name type="scientific">Rotaria magnacalcarata</name>
    <dbReference type="NCBI Taxonomy" id="392030"/>
    <lineage>
        <taxon>Eukaryota</taxon>
        <taxon>Metazoa</taxon>
        <taxon>Spiralia</taxon>
        <taxon>Gnathifera</taxon>
        <taxon>Rotifera</taxon>
        <taxon>Eurotatoria</taxon>
        <taxon>Bdelloidea</taxon>
        <taxon>Philodinida</taxon>
        <taxon>Philodinidae</taxon>
        <taxon>Rotaria</taxon>
    </lineage>
</organism>
<evidence type="ECO:0000313" key="1">
    <source>
        <dbReference type="EMBL" id="CAF5227695.1"/>
    </source>
</evidence>
<dbReference type="AlphaFoldDB" id="A0A8S3KCT8"/>